<reference evidence="2" key="1">
    <citation type="submission" date="2020-08" db="EMBL/GenBank/DDBJ databases">
        <title>Multicomponent nature underlies the extraordinary mechanical properties of spider dragline silk.</title>
        <authorList>
            <person name="Kono N."/>
            <person name="Nakamura H."/>
            <person name="Mori M."/>
            <person name="Yoshida Y."/>
            <person name="Ohtoshi R."/>
            <person name="Malay A.D."/>
            <person name="Moran D.A.P."/>
            <person name="Tomita M."/>
            <person name="Numata K."/>
            <person name="Arakawa K."/>
        </authorList>
    </citation>
    <scope>NUCLEOTIDE SEQUENCE</scope>
</reference>
<feature type="region of interest" description="Disordered" evidence="1">
    <location>
        <begin position="49"/>
        <end position="92"/>
    </location>
</feature>
<comment type="caution">
    <text evidence="2">The sequence shown here is derived from an EMBL/GenBank/DDBJ whole genome shotgun (WGS) entry which is preliminary data.</text>
</comment>
<keyword evidence="3" id="KW-1185">Reference proteome</keyword>
<dbReference type="EMBL" id="BMAU01021058">
    <property type="protein sequence ID" value="GFX88711.1"/>
    <property type="molecule type" value="Genomic_DNA"/>
</dbReference>
<protein>
    <submittedName>
        <fullName evidence="2">Uncharacterized protein</fullName>
    </submittedName>
</protein>
<sequence length="92" mass="9919">MNSTSVDLRGRGRRVVEVSDRGWPCHEFEQSTTKDQPCREAMHFKSIESSNVLPLNSNLSTESVPSGQTNGKEGRASPDPGGNGCLLAMVSV</sequence>
<evidence type="ECO:0000256" key="1">
    <source>
        <dbReference type="SAM" id="MobiDB-lite"/>
    </source>
</evidence>
<gene>
    <name evidence="2" type="ORF">TNCV_4636321</name>
</gene>
<accession>A0A8X6UQP5</accession>
<feature type="compositionally biased region" description="Low complexity" evidence="1">
    <location>
        <begin position="49"/>
        <end position="60"/>
    </location>
</feature>
<proteinExistence type="predicted"/>
<organism evidence="2 3">
    <name type="scientific">Trichonephila clavipes</name>
    <name type="common">Golden silk orbweaver</name>
    <name type="synonym">Nephila clavipes</name>
    <dbReference type="NCBI Taxonomy" id="2585209"/>
    <lineage>
        <taxon>Eukaryota</taxon>
        <taxon>Metazoa</taxon>
        <taxon>Ecdysozoa</taxon>
        <taxon>Arthropoda</taxon>
        <taxon>Chelicerata</taxon>
        <taxon>Arachnida</taxon>
        <taxon>Araneae</taxon>
        <taxon>Araneomorphae</taxon>
        <taxon>Entelegynae</taxon>
        <taxon>Araneoidea</taxon>
        <taxon>Nephilidae</taxon>
        <taxon>Trichonephila</taxon>
    </lineage>
</organism>
<name>A0A8X6UQP5_TRICX</name>
<evidence type="ECO:0000313" key="2">
    <source>
        <dbReference type="EMBL" id="GFX88711.1"/>
    </source>
</evidence>
<dbReference type="Proteomes" id="UP000887159">
    <property type="component" value="Unassembled WGS sequence"/>
</dbReference>
<evidence type="ECO:0000313" key="3">
    <source>
        <dbReference type="Proteomes" id="UP000887159"/>
    </source>
</evidence>
<feature type="compositionally biased region" description="Polar residues" evidence="1">
    <location>
        <begin position="61"/>
        <end position="71"/>
    </location>
</feature>
<dbReference type="AlphaFoldDB" id="A0A8X6UQP5"/>